<protein>
    <submittedName>
        <fullName evidence="1">Uncharacterized protein</fullName>
    </submittedName>
</protein>
<evidence type="ECO:0000313" key="1">
    <source>
        <dbReference type="EMBL" id="RAP78493.1"/>
    </source>
</evidence>
<dbReference type="Proteomes" id="UP000249260">
    <property type="component" value="Unassembled WGS sequence"/>
</dbReference>
<comment type="caution">
    <text evidence="1">The sequence shown here is derived from an EMBL/GenBank/DDBJ whole genome shotgun (WGS) entry which is preliminary data.</text>
</comment>
<dbReference type="EMBL" id="QLUW01000001">
    <property type="protein sequence ID" value="RAP78493.1"/>
    <property type="molecule type" value="Genomic_DNA"/>
</dbReference>
<reference evidence="1 2" key="1">
    <citation type="submission" date="2018-06" db="EMBL/GenBank/DDBJ databases">
        <title>Paenibacillus montanisoli sp. nov., isolated from mountain area soil.</title>
        <authorList>
            <person name="Wu M."/>
        </authorList>
    </citation>
    <scope>NUCLEOTIDE SEQUENCE [LARGE SCALE GENOMIC DNA]</scope>
    <source>
        <strain evidence="1 2">RA17</strain>
    </source>
</reference>
<proteinExistence type="predicted"/>
<evidence type="ECO:0000313" key="2">
    <source>
        <dbReference type="Proteomes" id="UP000249260"/>
    </source>
</evidence>
<name>A0A328U9H5_9BACL</name>
<sequence length="120" mass="13769">MNGLIDDKPADMTLSIWKQGRMIELPQAVDVNLDAEEMMLKLEKGTDAQTIEYYKLERLVRVKEKVRKLLRTVEVKAIEMHIRGVDDPIVIASNKVGDYDNIEQYLMKVAEKYDVAVESA</sequence>
<gene>
    <name evidence="1" type="ORF">DL346_08760</name>
</gene>
<dbReference type="PROSITE" id="PS50890">
    <property type="entry name" value="PUA"/>
    <property type="match status" value="1"/>
</dbReference>
<keyword evidence="2" id="KW-1185">Reference proteome</keyword>
<accession>A0A328U9H5</accession>
<dbReference type="AlphaFoldDB" id="A0A328U9H5"/>
<organism evidence="1 2">
    <name type="scientific">Paenibacillus montanisoli</name>
    <dbReference type="NCBI Taxonomy" id="2081970"/>
    <lineage>
        <taxon>Bacteria</taxon>
        <taxon>Bacillati</taxon>
        <taxon>Bacillota</taxon>
        <taxon>Bacilli</taxon>
        <taxon>Bacillales</taxon>
        <taxon>Paenibacillaceae</taxon>
        <taxon>Paenibacillus</taxon>
    </lineage>
</organism>